<dbReference type="OrthoDB" id="5389892at2759"/>
<feature type="compositionally biased region" description="Basic residues" evidence="1">
    <location>
        <begin position="92"/>
        <end position="111"/>
    </location>
</feature>
<evidence type="ECO:0000313" key="2">
    <source>
        <dbReference type="EMBL" id="KAJ5232503.1"/>
    </source>
</evidence>
<reference evidence="2" key="2">
    <citation type="journal article" date="2023" name="IMA Fungus">
        <title>Comparative genomic study of the Penicillium genus elucidates a diverse pangenome and 15 lateral gene transfer events.</title>
        <authorList>
            <person name="Petersen C."/>
            <person name="Sorensen T."/>
            <person name="Nielsen M.R."/>
            <person name="Sondergaard T.E."/>
            <person name="Sorensen J.L."/>
            <person name="Fitzpatrick D.A."/>
            <person name="Frisvad J.C."/>
            <person name="Nielsen K.L."/>
        </authorList>
    </citation>
    <scope>NUCLEOTIDE SEQUENCE</scope>
    <source>
        <strain evidence="2">IBT 19713</strain>
    </source>
</reference>
<dbReference type="EMBL" id="JAPQKS010000004">
    <property type="protein sequence ID" value="KAJ5232503.1"/>
    <property type="molecule type" value="Genomic_DNA"/>
</dbReference>
<accession>A0A9W9NZ93</accession>
<dbReference type="Proteomes" id="UP001150941">
    <property type="component" value="Unassembled WGS sequence"/>
</dbReference>
<dbReference type="InterPro" id="IPR013226">
    <property type="entry name" value="Pal1"/>
</dbReference>
<evidence type="ECO:0008006" key="4">
    <source>
        <dbReference type="Google" id="ProtNLM"/>
    </source>
</evidence>
<organism evidence="2 3">
    <name type="scientific">Penicillium chermesinum</name>
    <dbReference type="NCBI Taxonomy" id="63820"/>
    <lineage>
        <taxon>Eukaryota</taxon>
        <taxon>Fungi</taxon>
        <taxon>Dikarya</taxon>
        <taxon>Ascomycota</taxon>
        <taxon>Pezizomycotina</taxon>
        <taxon>Eurotiomycetes</taxon>
        <taxon>Eurotiomycetidae</taxon>
        <taxon>Eurotiales</taxon>
        <taxon>Aspergillaceae</taxon>
        <taxon>Penicillium</taxon>
    </lineage>
</organism>
<sequence length="273" mass="31307">MAAIDCISMSSMGSMASRHHPHHPHNQSTPRERRSSMGSVVGSNNPYARYMTSPSSYYSRRAESDSLPPAWRSDFSEQVSSDSTRRRDSHSSHRHSFHSGYTHKPHSHSSRRSYAPPLVRPDIIDQLDDATGFSYHHEGPYDAARPERNRVSNLSPLDAVKESNEEALRATPRDKIVDCLHSHRPLDGTAFFPPGTTDRDGQVYNYEEGTNMMNEYGNFMRLPGTSMRLTLVKKFTDEDFKNDPFYNRPISNPFTELRRKFSLRRNKKRRSTA</sequence>
<evidence type="ECO:0000256" key="1">
    <source>
        <dbReference type="SAM" id="MobiDB-lite"/>
    </source>
</evidence>
<gene>
    <name evidence="2" type="ORF">N7468_005459</name>
</gene>
<feature type="compositionally biased region" description="Polar residues" evidence="1">
    <location>
        <begin position="36"/>
        <end position="58"/>
    </location>
</feature>
<proteinExistence type="predicted"/>
<dbReference type="GeneID" id="83202059"/>
<reference evidence="2" key="1">
    <citation type="submission" date="2022-11" db="EMBL/GenBank/DDBJ databases">
        <authorList>
            <person name="Petersen C."/>
        </authorList>
    </citation>
    <scope>NUCLEOTIDE SEQUENCE</scope>
    <source>
        <strain evidence="2">IBT 19713</strain>
    </source>
</reference>
<name>A0A9W9NZ93_9EURO</name>
<keyword evidence="3" id="KW-1185">Reference proteome</keyword>
<protein>
    <recommendedName>
        <fullName evidence="4">Pal1 cell morphology</fullName>
    </recommendedName>
</protein>
<dbReference type="Pfam" id="PF08316">
    <property type="entry name" value="Pal1"/>
    <property type="match status" value="1"/>
</dbReference>
<dbReference type="AlphaFoldDB" id="A0A9W9NZ93"/>
<dbReference type="GO" id="GO:0005737">
    <property type="term" value="C:cytoplasm"/>
    <property type="evidence" value="ECO:0007669"/>
    <property type="project" value="TreeGrafter"/>
</dbReference>
<feature type="region of interest" description="Disordered" evidence="1">
    <location>
        <begin position="8"/>
        <end position="116"/>
    </location>
</feature>
<dbReference type="RefSeq" id="XP_058330496.1">
    <property type="nucleotide sequence ID" value="XM_058474756.1"/>
</dbReference>
<comment type="caution">
    <text evidence="2">The sequence shown here is derived from an EMBL/GenBank/DDBJ whole genome shotgun (WGS) entry which is preliminary data.</text>
</comment>
<evidence type="ECO:0000313" key="3">
    <source>
        <dbReference type="Proteomes" id="UP001150941"/>
    </source>
</evidence>
<dbReference type="PANTHER" id="PTHR28307:SF1">
    <property type="entry name" value="PAL1 CELL MORPHOLOGY PROTEIN"/>
    <property type="match status" value="1"/>
</dbReference>
<dbReference type="PANTHER" id="PTHR28307">
    <property type="entry name" value="PROTEIN PAL1"/>
    <property type="match status" value="1"/>
</dbReference>